<comment type="caution">
    <text evidence="3">The sequence shown here is derived from an EMBL/GenBank/DDBJ whole genome shotgun (WGS) entry which is preliminary data.</text>
</comment>
<dbReference type="PROSITE" id="PS00036">
    <property type="entry name" value="BZIP_BASIC"/>
    <property type="match status" value="1"/>
</dbReference>
<dbReference type="InterPro" id="IPR046347">
    <property type="entry name" value="bZIP_sf"/>
</dbReference>
<evidence type="ECO:0000256" key="1">
    <source>
        <dbReference type="SAM" id="MobiDB-lite"/>
    </source>
</evidence>
<evidence type="ECO:0000259" key="2">
    <source>
        <dbReference type="PROSITE" id="PS50217"/>
    </source>
</evidence>
<dbReference type="Proteomes" id="UP000288168">
    <property type="component" value="Unassembled WGS sequence"/>
</dbReference>
<dbReference type="SMART" id="SM00338">
    <property type="entry name" value="BRLZ"/>
    <property type="match status" value="1"/>
</dbReference>
<organism evidence="3 4">
    <name type="scientific">Fusarium duplospermum</name>
    <dbReference type="NCBI Taxonomy" id="1325734"/>
    <lineage>
        <taxon>Eukaryota</taxon>
        <taxon>Fungi</taxon>
        <taxon>Dikarya</taxon>
        <taxon>Ascomycota</taxon>
        <taxon>Pezizomycotina</taxon>
        <taxon>Sordariomycetes</taxon>
        <taxon>Hypocreomycetidae</taxon>
        <taxon>Hypocreales</taxon>
        <taxon>Nectriaceae</taxon>
        <taxon>Fusarium</taxon>
        <taxon>Fusarium solani species complex</taxon>
    </lineage>
</organism>
<gene>
    <name evidence="3" type="ORF">CEP54_012897</name>
</gene>
<dbReference type="AlphaFoldDB" id="A0A428P613"/>
<feature type="compositionally biased region" description="Low complexity" evidence="1">
    <location>
        <begin position="116"/>
        <end position="126"/>
    </location>
</feature>
<name>A0A428P613_9HYPO</name>
<protein>
    <recommendedName>
        <fullName evidence="2">BZIP domain-containing protein</fullName>
    </recommendedName>
</protein>
<dbReference type="Pfam" id="PF00170">
    <property type="entry name" value="bZIP_1"/>
    <property type="match status" value="1"/>
</dbReference>
<dbReference type="EMBL" id="NKCI01000196">
    <property type="protein sequence ID" value="RSL48468.1"/>
    <property type="molecule type" value="Genomic_DNA"/>
</dbReference>
<evidence type="ECO:0000313" key="3">
    <source>
        <dbReference type="EMBL" id="RSL48468.1"/>
    </source>
</evidence>
<sequence length="338" mass="37650">METLIYLTDDGLQALPFRLPSSENPAFQSIDTNYPLCPTDNFSTPRSTGLDSPLTGFRESSTEIQYFQQDGTVRGMSPQLFSETDGQQPAITRRKAIRVKNTPEVDQKTRRGRQSTTGGKSQVQQKGKGKPKTPRRVPAAEELRIRQQNKEASMRVRRRKGQEEADLWSRKTSLEEANRQLTSHYNQLKEEVYHIKEQLLQHSGCNCALMQQYIANEAEKSLRKLSSTDSSGLPNLSSLDVASPGGLGEIGSQNGSAELIMSPPIDLENPENADPPLFHPLCPCYLCRGETAGVSMEQAFSDVSLGDWEGSLDEDAMERIDGDEATLDRYLMALLYSE</sequence>
<dbReference type="Gene3D" id="1.20.5.170">
    <property type="match status" value="1"/>
</dbReference>
<keyword evidence="4" id="KW-1185">Reference proteome</keyword>
<dbReference type="SUPFAM" id="SSF57959">
    <property type="entry name" value="Leucine zipper domain"/>
    <property type="match status" value="1"/>
</dbReference>
<dbReference type="PROSITE" id="PS50217">
    <property type="entry name" value="BZIP"/>
    <property type="match status" value="1"/>
</dbReference>
<dbReference type="GO" id="GO:0003700">
    <property type="term" value="F:DNA-binding transcription factor activity"/>
    <property type="evidence" value="ECO:0007669"/>
    <property type="project" value="InterPro"/>
</dbReference>
<reference evidence="3 4" key="1">
    <citation type="submission" date="2017-06" db="EMBL/GenBank/DDBJ databases">
        <title>Comparative genomic analysis of Ambrosia Fusariam Clade fungi.</title>
        <authorList>
            <person name="Stajich J.E."/>
            <person name="Carrillo J."/>
            <person name="Kijimoto T."/>
            <person name="Eskalen A."/>
            <person name="O'Donnell K."/>
            <person name="Kasson M."/>
        </authorList>
    </citation>
    <scope>NUCLEOTIDE SEQUENCE [LARGE SCALE GENOMIC DNA]</scope>
    <source>
        <strain evidence="3 4">NRRL62584</strain>
    </source>
</reference>
<dbReference type="OrthoDB" id="295274at2759"/>
<dbReference type="InterPro" id="IPR004827">
    <property type="entry name" value="bZIP"/>
</dbReference>
<accession>A0A428P613</accession>
<proteinExistence type="predicted"/>
<evidence type="ECO:0000313" key="4">
    <source>
        <dbReference type="Proteomes" id="UP000288168"/>
    </source>
</evidence>
<feature type="compositionally biased region" description="Polar residues" evidence="1">
    <location>
        <begin position="79"/>
        <end position="90"/>
    </location>
</feature>
<feature type="region of interest" description="Disordered" evidence="1">
    <location>
        <begin position="78"/>
        <end position="138"/>
    </location>
</feature>
<dbReference type="STRING" id="1325734.A0A428P613"/>
<feature type="domain" description="BZIP" evidence="2">
    <location>
        <begin position="139"/>
        <end position="202"/>
    </location>
</feature>